<dbReference type="SUPFAM" id="SSF53448">
    <property type="entry name" value="Nucleotide-diphospho-sugar transferases"/>
    <property type="match status" value="1"/>
</dbReference>
<dbReference type="PROSITE" id="PS51371">
    <property type="entry name" value="CBS"/>
    <property type="match status" value="1"/>
</dbReference>
<feature type="domain" description="CBS" evidence="2">
    <location>
        <begin position="1"/>
        <end position="55"/>
    </location>
</feature>
<dbReference type="InterPro" id="IPR000644">
    <property type="entry name" value="CBS_dom"/>
</dbReference>
<keyword evidence="4" id="KW-1185">Reference proteome</keyword>
<dbReference type="PANTHER" id="PTHR22572">
    <property type="entry name" value="SUGAR-1-PHOSPHATE GUANYL TRANSFERASE"/>
    <property type="match status" value="1"/>
</dbReference>
<dbReference type="Gene3D" id="3.90.550.10">
    <property type="entry name" value="Spore Coat Polysaccharide Biosynthesis Protein SpsA, Chain A"/>
    <property type="match status" value="1"/>
</dbReference>
<evidence type="ECO:0000313" key="4">
    <source>
        <dbReference type="Proteomes" id="UP001062165"/>
    </source>
</evidence>
<dbReference type="EMBL" id="CP106735">
    <property type="protein sequence ID" value="UXX80602.1"/>
    <property type="molecule type" value="Genomic_DNA"/>
</dbReference>
<dbReference type="CDD" id="cd06426">
    <property type="entry name" value="NTP_transferase_like_2"/>
    <property type="match status" value="1"/>
</dbReference>
<protein>
    <submittedName>
        <fullName evidence="3">Nucleotidyltransferase family protein</fullName>
    </submittedName>
</protein>
<keyword evidence="1" id="KW-0129">CBS domain</keyword>
<reference evidence="3" key="1">
    <citation type="submission" date="2022-10" db="EMBL/GenBank/DDBJ databases">
        <title>Comparative genomics and taxonomic characterization of three novel marine species of genus Reichenbachiella exhibiting antioxidant and polysaccharide degradation activities.</title>
        <authorList>
            <person name="Muhammad N."/>
            <person name="Lee Y.-J."/>
            <person name="Ko J."/>
            <person name="Kim S.-G."/>
        </authorList>
    </citation>
    <scope>NUCLEOTIDE SEQUENCE</scope>
    <source>
        <strain evidence="3">Wsw4-B4</strain>
    </source>
</reference>
<dbReference type="SUPFAM" id="SSF54631">
    <property type="entry name" value="CBS-domain pair"/>
    <property type="match status" value="1"/>
</dbReference>
<dbReference type="InterPro" id="IPR046342">
    <property type="entry name" value="CBS_dom_sf"/>
</dbReference>
<dbReference type="Proteomes" id="UP001062165">
    <property type="component" value="Chromosome"/>
</dbReference>
<organism evidence="3 4">
    <name type="scientific">Reichenbachiella carrageenanivorans</name>
    <dbReference type="NCBI Taxonomy" id="2979869"/>
    <lineage>
        <taxon>Bacteria</taxon>
        <taxon>Pseudomonadati</taxon>
        <taxon>Bacteroidota</taxon>
        <taxon>Cytophagia</taxon>
        <taxon>Cytophagales</taxon>
        <taxon>Reichenbachiellaceae</taxon>
        <taxon>Reichenbachiella</taxon>
    </lineage>
</organism>
<dbReference type="Gene3D" id="3.10.580.10">
    <property type="entry name" value="CBS-domain"/>
    <property type="match status" value="1"/>
</dbReference>
<dbReference type="InterPro" id="IPR050486">
    <property type="entry name" value="Mannose-1P_guanyltransferase"/>
</dbReference>
<evidence type="ECO:0000256" key="1">
    <source>
        <dbReference type="PROSITE-ProRule" id="PRU00703"/>
    </source>
</evidence>
<sequence length="344" mass="38842">MDNYLIPNTSSVREALQRLNMSDSQTIFVIRQDQQLLGSITDGDIRRGLLGGIELSESVEKIMNMDFSKIVKNDYSIEQIKSYKKKALSLIPLVDKTDKLLSFINLKGKKSFLPIDALIMAGGKGTRLRPLTDNIPKPLLMVNNKPIIEYNIDRLNLFGIKNLNISIKYLGQQLIDYFGSGDKHGVNISYIEEDQALGTIGALALVENLENDTVLIMNSDLLTNIDFEDFYKDFVDQVADMSIASIPYKVEIPYAILKTEGTEVKSFAEKPTITYYSNGGIYLLKKEHISKIPKGAFFNATDLMDELIHQGNKVISYPLRGYWLDIGKHDDFAKAQEDVKHIQF</sequence>
<dbReference type="RefSeq" id="WP_263052332.1">
    <property type="nucleotide sequence ID" value="NZ_CP106735.1"/>
</dbReference>
<name>A0ABY6D366_9BACT</name>
<dbReference type="Pfam" id="PF00483">
    <property type="entry name" value="NTP_transferase"/>
    <property type="match status" value="1"/>
</dbReference>
<accession>A0ABY6D366</accession>
<evidence type="ECO:0000313" key="3">
    <source>
        <dbReference type="EMBL" id="UXX80602.1"/>
    </source>
</evidence>
<evidence type="ECO:0000259" key="2">
    <source>
        <dbReference type="PROSITE" id="PS51371"/>
    </source>
</evidence>
<dbReference type="InterPro" id="IPR005835">
    <property type="entry name" value="NTP_transferase_dom"/>
</dbReference>
<proteinExistence type="predicted"/>
<gene>
    <name evidence="3" type="ORF">N7E81_05760</name>
</gene>
<dbReference type="InterPro" id="IPR029044">
    <property type="entry name" value="Nucleotide-diphossugar_trans"/>
</dbReference>